<evidence type="ECO:0000313" key="5">
    <source>
        <dbReference type="EMBL" id="GAA0943305.1"/>
    </source>
</evidence>
<dbReference type="SUPFAM" id="SSF46785">
    <property type="entry name" value="Winged helix' DNA-binding domain"/>
    <property type="match status" value="1"/>
</dbReference>
<dbReference type="InterPro" id="IPR000524">
    <property type="entry name" value="Tscrpt_reg_HTH_GntR"/>
</dbReference>
<dbReference type="RefSeq" id="WP_343953126.1">
    <property type="nucleotide sequence ID" value="NZ_BAAAHQ010000035.1"/>
</dbReference>
<dbReference type="InterPro" id="IPR036388">
    <property type="entry name" value="WH-like_DNA-bd_sf"/>
</dbReference>
<dbReference type="SUPFAM" id="SSF64288">
    <property type="entry name" value="Chorismate lyase-like"/>
    <property type="match status" value="1"/>
</dbReference>
<evidence type="ECO:0000259" key="4">
    <source>
        <dbReference type="PROSITE" id="PS50949"/>
    </source>
</evidence>
<dbReference type="InterPro" id="IPR028978">
    <property type="entry name" value="Chorismate_lyase_/UTRA_dom_sf"/>
</dbReference>
<evidence type="ECO:0000256" key="2">
    <source>
        <dbReference type="ARBA" id="ARBA00023125"/>
    </source>
</evidence>
<protein>
    <submittedName>
        <fullName evidence="5">Phosphonate metabolism transcriptional regulator PhnF</fullName>
    </submittedName>
</protein>
<name>A0ABN1QJM9_9ACTN</name>
<dbReference type="CDD" id="cd07377">
    <property type="entry name" value="WHTH_GntR"/>
    <property type="match status" value="1"/>
</dbReference>
<proteinExistence type="predicted"/>
<evidence type="ECO:0000313" key="6">
    <source>
        <dbReference type="Proteomes" id="UP001501578"/>
    </source>
</evidence>
<keyword evidence="3" id="KW-0804">Transcription</keyword>
<dbReference type="Gene3D" id="1.10.10.10">
    <property type="entry name" value="Winged helix-like DNA-binding domain superfamily/Winged helix DNA-binding domain"/>
    <property type="match status" value="1"/>
</dbReference>
<dbReference type="PROSITE" id="PS50949">
    <property type="entry name" value="HTH_GNTR"/>
    <property type="match status" value="1"/>
</dbReference>
<keyword evidence="6" id="KW-1185">Reference proteome</keyword>
<sequence length="254" mass="27836">MEHTTKLSYRQIATRLGDDIVNGAYPPGSLLPPEPELAERFGVSRSLINRALTVLASEGKVRAKQGSGTRVTWLPPILHSSARYRQDLREAEGARGAFDAEVRALGLDPIHEITTQRAAAPDHIAELLGLEPGQINCLARRRRLLASHIPMRLNCTWIPLDIAGGTVLEDSDAVLVGGVKSTLAELGFRQTEALERWFVRRPTEPEAISLEISPDRSVLDLIHVGQTADGRAVEVTTTVTPADTQIIEYRFPLS</sequence>
<dbReference type="SMART" id="SM00345">
    <property type="entry name" value="HTH_GNTR"/>
    <property type="match status" value="1"/>
</dbReference>
<dbReference type="InterPro" id="IPR050679">
    <property type="entry name" value="Bact_HTH_transcr_reg"/>
</dbReference>
<dbReference type="SMART" id="SM00866">
    <property type="entry name" value="UTRA"/>
    <property type="match status" value="1"/>
</dbReference>
<comment type="caution">
    <text evidence="5">The sequence shown here is derived from an EMBL/GenBank/DDBJ whole genome shotgun (WGS) entry which is preliminary data.</text>
</comment>
<dbReference type="InterPro" id="IPR011663">
    <property type="entry name" value="UTRA"/>
</dbReference>
<feature type="domain" description="HTH gntR-type" evidence="4">
    <location>
        <begin position="6"/>
        <end position="74"/>
    </location>
</feature>
<reference evidence="5 6" key="1">
    <citation type="journal article" date="2019" name="Int. J. Syst. Evol. Microbiol.">
        <title>The Global Catalogue of Microorganisms (GCM) 10K type strain sequencing project: providing services to taxonomists for standard genome sequencing and annotation.</title>
        <authorList>
            <consortium name="The Broad Institute Genomics Platform"/>
            <consortium name="The Broad Institute Genome Sequencing Center for Infectious Disease"/>
            <person name="Wu L."/>
            <person name="Ma J."/>
        </authorList>
    </citation>
    <scope>NUCLEOTIDE SEQUENCE [LARGE SCALE GENOMIC DNA]</scope>
    <source>
        <strain evidence="5 6">JCM 11136</strain>
    </source>
</reference>
<organism evidence="5 6">
    <name type="scientific">Nonomuraea longicatena</name>
    <dbReference type="NCBI Taxonomy" id="83682"/>
    <lineage>
        <taxon>Bacteria</taxon>
        <taxon>Bacillati</taxon>
        <taxon>Actinomycetota</taxon>
        <taxon>Actinomycetes</taxon>
        <taxon>Streptosporangiales</taxon>
        <taxon>Streptosporangiaceae</taxon>
        <taxon>Nonomuraea</taxon>
    </lineage>
</organism>
<dbReference type="Proteomes" id="UP001501578">
    <property type="component" value="Unassembled WGS sequence"/>
</dbReference>
<dbReference type="PANTHER" id="PTHR44846">
    <property type="entry name" value="MANNOSYL-D-GLYCERATE TRANSPORT/METABOLISM SYSTEM REPRESSOR MNGR-RELATED"/>
    <property type="match status" value="1"/>
</dbReference>
<dbReference type="EMBL" id="BAAAHQ010000035">
    <property type="protein sequence ID" value="GAA0943305.1"/>
    <property type="molecule type" value="Genomic_DNA"/>
</dbReference>
<dbReference type="InterPro" id="IPR036390">
    <property type="entry name" value="WH_DNA-bd_sf"/>
</dbReference>
<evidence type="ECO:0000256" key="3">
    <source>
        <dbReference type="ARBA" id="ARBA00023163"/>
    </source>
</evidence>
<accession>A0ABN1QJM9</accession>
<keyword evidence="1" id="KW-0805">Transcription regulation</keyword>
<evidence type="ECO:0000256" key="1">
    <source>
        <dbReference type="ARBA" id="ARBA00023015"/>
    </source>
</evidence>
<dbReference type="Pfam" id="PF07702">
    <property type="entry name" value="UTRA"/>
    <property type="match status" value="1"/>
</dbReference>
<keyword evidence="2" id="KW-0238">DNA-binding</keyword>
<dbReference type="PRINTS" id="PR00035">
    <property type="entry name" value="HTHGNTR"/>
</dbReference>
<dbReference type="Pfam" id="PF00392">
    <property type="entry name" value="GntR"/>
    <property type="match status" value="1"/>
</dbReference>
<gene>
    <name evidence="5" type="primary">phnF</name>
    <name evidence="5" type="ORF">GCM10009560_56530</name>
</gene>
<dbReference type="PANTHER" id="PTHR44846:SF17">
    <property type="entry name" value="GNTR-FAMILY TRANSCRIPTIONAL REGULATOR"/>
    <property type="match status" value="1"/>
</dbReference>
<dbReference type="Gene3D" id="3.40.1410.10">
    <property type="entry name" value="Chorismate lyase-like"/>
    <property type="match status" value="1"/>
</dbReference>